<keyword evidence="4" id="KW-1185">Reference proteome</keyword>
<dbReference type="EMBL" id="VOAH01000005">
    <property type="protein sequence ID" value="TVP40930.1"/>
    <property type="molecule type" value="Genomic_DNA"/>
</dbReference>
<keyword evidence="3" id="KW-0808">Transferase</keyword>
<dbReference type="InterPro" id="IPR028098">
    <property type="entry name" value="Glyco_trans_4-like_N"/>
</dbReference>
<feature type="compositionally biased region" description="Basic and acidic residues" evidence="1">
    <location>
        <begin position="315"/>
        <end position="331"/>
    </location>
</feature>
<dbReference type="Pfam" id="PF13439">
    <property type="entry name" value="Glyco_transf_4"/>
    <property type="match status" value="1"/>
</dbReference>
<dbReference type="CDD" id="cd03801">
    <property type="entry name" value="GT4_PimA-like"/>
    <property type="match status" value="1"/>
</dbReference>
<dbReference type="Gene3D" id="3.40.50.2000">
    <property type="entry name" value="Glycogen Phosphorylase B"/>
    <property type="match status" value="2"/>
</dbReference>
<proteinExistence type="predicted"/>
<name>A0A557SWF6_9ARCH</name>
<feature type="domain" description="Glycosyltransferase subfamily 4-like N-terminal" evidence="2">
    <location>
        <begin position="51"/>
        <end position="230"/>
    </location>
</feature>
<protein>
    <submittedName>
        <fullName evidence="3">Putative glycosyl transferase</fullName>
    </submittedName>
</protein>
<evidence type="ECO:0000313" key="4">
    <source>
        <dbReference type="Proteomes" id="UP000315289"/>
    </source>
</evidence>
<evidence type="ECO:0000313" key="3">
    <source>
        <dbReference type="EMBL" id="TVP40930.1"/>
    </source>
</evidence>
<evidence type="ECO:0000256" key="1">
    <source>
        <dbReference type="SAM" id="MobiDB-lite"/>
    </source>
</evidence>
<dbReference type="Proteomes" id="UP000315289">
    <property type="component" value="Unassembled WGS sequence"/>
</dbReference>
<dbReference type="Pfam" id="PF13692">
    <property type="entry name" value="Glyco_trans_1_4"/>
    <property type="match status" value="1"/>
</dbReference>
<dbReference type="PANTHER" id="PTHR12526">
    <property type="entry name" value="GLYCOSYLTRANSFERASE"/>
    <property type="match status" value="1"/>
</dbReference>
<comment type="caution">
    <text evidence="3">The sequence shown here is derived from an EMBL/GenBank/DDBJ whole genome shotgun (WGS) entry which is preliminary data.</text>
</comment>
<sequence length="467" mass="53420">MNTTEFVRLLHFLICLGCNIPSITMMSYKLNKYDKSPLKILMVSTEYPPIPGGVGRYAKNLTEGLKRSGMKVSVLCNEKGKGDYRGIDPENGNNSKIILDVIDESVPDLVHIQLEHGLYGLKMDAINPSNLSTNIDEFYKECKIPIITTFHSAYPLRQWMELSKHPNLLNKNMITFPINLSKQIIAYWKRFINYRSFNTANKQKMQMSQANIVFSNYLAKLISENENISNDGKTLKNFTVIYHGAEPNLNMPLKKKEAREAYSLPLNRKIALFFGFMTHTKGWDILNDMDIPDDWAMVINQSENLYNPIKPTSIEGRDNQNRAPHTERKDTQHSKIINLNRGFLTDKELSILFYACDIIILPYTVTSGSGVMFDALAHGLPFIATDLGFFREFANKGLGIVVKRRPNEFAKAIKKLEANYSQYTKRIEEFNKDLTWDNVALQHFALYNTVLSKNEGIKNNLFPYASP</sequence>
<feature type="region of interest" description="Disordered" evidence="1">
    <location>
        <begin position="309"/>
        <end position="331"/>
    </location>
</feature>
<organism evidence="3 4">
    <name type="scientific">Candidatus Nitrosocosmicus arcticus</name>
    <dbReference type="NCBI Taxonomy" id="2035267"/>
    <lineage>
        <taxon>Archaea</taxon>
        <taxon>Nitrososphaerota</taxon>
        <taxon>Nitrososphaeria</taxon>
        <taxon>Nitrososphaerales</taxon>
        <taxon>Nitrososphaeraceae</taxon>
        <taxon>Candidatus Nitrosocosmicus</taxon>
    </lineage>
</organism>
<dbReference type="GO" id="GO:0016740">
    <property type="term" value="F:transferase activity"/>
    <property type="evidence" value="ECO:0007669"/>
    <property type="project" value="UniProtKB-KW"/>
</dbReference>
<accession>A0A557SWF6</accession>
<gene>
    <name evidence="3" type="ORF">NARC_50111</name>
</gene>
<evidence type="ECO:0000259" key="2">
    <source>
        <dbReference type="Pfam" id="PF13439"/>
    </source>
</evidence>
<dbReference type="SUPFAM" id="SSF53756">
    <property type="entry name" value="UDP-Glycosyltransferase/glycogen phosphorylase"/>
    <property type="match status" value="1"/>
</dbReference>
<reference evidence="3 4" key="1">
    <citation type="journal article" date="2019" name="Front. Microbiol.">
        <title>Ammonia Oxidation by the Arctic Terrestrial Thaumarchaeote Candidatus Nitrosocosmicus arcticus Is Stimulated by Increasing Temperatures.</title>
        <authorList>
            <person name="Alves R.J.E."/>
            <person name="Kerou M."/>
            <person name="Zappe A."/>
            <person name="Bittner R."/>
            <person name="Abby S.S."/>
            <person name="Schmidt H.A."/>
            <person name="Pfeifer K."/>
            <person name="Schleper C."/>
        </authorList>
    </citation>
    <scope>NUCLEOTIDE SEQUENCE [LARGE SCALE GENOMIC DNA]</scope>
    <source>
        <strain evidence="3 4">Kfb</strain>
    </source>
</reference>
<dbReference type="AlphaFoldDB" id="A0A557SWF6"/>